<dbReference type="PANTHER" id="PTHR47332">
    <property type="entry name" value="SET DOMAIN-CONTAINING PROTEIN 5"/>
    <property type="match status" value="1"/>
</dbReference>
<dbReference type="AlphaFoldDB" id="A0AAN6ML16"/>
<comment type="caution">
    <text evidence="2">The sequence shown here is derived from an EMBL/GenBank/DDBJ whole genome shotgun (WGS) entry which is preliminary data.</text>
</comment>
<dbReference type="PROSITE" id="PS50280">
    <property type="entry name" value="SET"/>
    <property type="match status" value="1"/>
</dbReference>
<dbReference type="EMBL" id="MU855483">
    <property type="protein sequence ID" value="KAK3902857.1"/>
    <property type="molecule type" value="Genomic_DNA"/>
</dbReference>
<keyword evidence="3" id="KW-1185">Reference proteome</keyword>
<gene>
    <name evidence="2" type="ORF">C8A05DRAFT_15133</name>
</gene>
<dbReference type="Gene3D" id="2.170.270.10">
    <property type="entry name" value="SET domain"/>
    <property type="match status" value="1"/>
</dbReference>
<dbReference type="CDD" id="cd20071">
    <property type="entry name" value="SET_SMYD"/>
    <property type="match status" value="1"/>
</dbReference>
<proteinExistence type="predicted"/>
<protein>
    <recommendedName>
        <fullName evidence="1">SET domain-containing protein</fullName>
    </recommendedName>
</protein>
<dbReference type="Proteomes" id="UP001303889">
    <property type="component" value="Unassembled WGS sequence"/>
</dbReference>
<dbReference type="SUPFAM" id="SSF82199">
    <property type="entry name" value="SET domain"/>
    <property type="match status" value="1"/>
</dbReference>
<dbReference type="PANTHER" id="PTHR47332:SF6">
    <property type="entry name" value="SET DOMAIN-CONTAINING PROTEIN"/>
    <property type="match status" value="1"/>
</dbReference>
<accession>A0AAN6ML16</accession>
<evidence type="ECO:0000313" key="2">
    <source>
        <dbReference type="EMBL" id="KAK3902857.1"/>
    </source>
</evidence>
<evidence type="ECO:0000259" key="1">
    <source>
        <dbReference type="PROSITE" id="PS50280"/>
    </source>
</evidence>
<organism evidence="2 3">
    <name type="scientific">Staphylotrichum tortipilum</name>
    <dbReference type="NCBI Taxonomy" id="2831512"/>
    <lineage>
        <taxon>Eukaryota</taxon>
        <taxon>Fungi</taxon>
        <taxon>Dikarya</taxon>
        <taxon>Ascomycota</taxon>
        <taxon>Pezizomycotina</taxon>
        <taxon>Sordariomycetes</taxon>
        <taxon>Sordariomycetidae</taxon>
        <taxon>Sordariales</taxon>
        <taxon>Chaetomiaceae</taxon>
        <taxon>Staphylotrichum</taxon>
    </lineage>
</organism>
<dbReference type="InterPro" id="IPR001214">
    <property type="entry name" value="SET_dom"/>
</dbReference>
<reference evidence="2" key="1">
    <citation type="journal article" date="2023" name="Mol. Phylogenet. Evol.">
        <title>Genome-scale phylogeny and comparative genomics of the fungal order Sordariales.</title>
        <authorList>
            <person name="Hensen N."/>
            <person name="Bonometti L."/>
            <person name="Westerberg I."/>
            <person name="Brannstrom I.O."/>
            <person name="Guillou S."/>
            <person name="Cros-Aarteil S."/>
            <person name="Calhoun S."/>
            <person name="Haridas S."/>
            <person name="Kuo A."/>
            <person name="Mondo S."/>
            <person name="Pangilinan J."/>
            <person name="Riley R."/>
            <person name="LaButti K."/>
            <person name="Andreopoulos B."/>
            <person name="Lipzen A."/>
            <person name="Chen C."/>
            <person name="Yan M."/>
            <person name="Daum C."/>
            <person name="Ng V."/>
            <person name="Clum A."/>
            <person name="Steindorff A."/>
            <person name="Ohm R.A."/>
            <person name="Martin F."/>
            <person name="Silar P."/>
            <person name="Natvig D.O."/>
            <person name="Lalanne C."/>
            <person name="Gautier V."/>
            <person name="Ament-Velasquez S.L."/>
            <person name="Kruys A."/>
            <person name="Hutchinson M.I."/>
            <person name="Powell A.J."/>
            <person name="Barry K."/>
            <person name="Miller A.N."/>
            <person name="Grigoriev I.V."/>
            <person name="Debuchy R."/>
            <person name="Gladieux P."/>
            <person name="Hiltunen Thoren M."/>
            <person name="Johannesson H."/>
        </authorList>
    </citation>
    <scope>NUCLEOTIDE SEQUENCE</scope>
    <source>
        <strain evidence="2">CBS 103.79</strain>
    </source>
</reference>
<dbReference type="SMART" id="SM00317">
    <property type="entry name" value="SET"/>
    <property type="match status" value="1"/>
</dbReference>
<reference evidence="2" key="2">
    <citation type="submission" date="2023-05" db="EMBL/GenBank/DDBJ databases">
        <authorList>
            <consortium name="Lawrence Berkeley National Laboratory"/>
            <person name="Steindorff A."/>
            <person name="Hensen N."/>
            <person name="Bonometti L."/>
            <person name="Westerberg I."/>
            <person name="Brannstrom I.O."/>
            <person name="Guillou S."/>
            <person name="Cros-Aarteil S."/>
            <person name="Calhoun S."/>
            <person name="Haridas S."/>
            <person name="Kuo A."/>
            <person name="Mondo S."/>
            <person name="Pangilinan J."/>
            <person name="Riley R."/>
            <person name="Labutti K."/>
            <person name="Andreopoulos B."/>
            <person name="Lipzen A."/>
            <person name="Chen C."/>
            <person name="Yanf M."/>
            <person name="Daum C."/>
            <person name="Ng V."/>
            <person name="Clum A."/>
            <person name="Ohm R."/>
            <person name="Martin F."/>
            <person name="Silar P."/>
            <person name="Natvig D."/>
            <person name="Lalanne C."/>
            <person name="Gautier V."/>
            <person name="Ament-Velasquez S.L."/>
            <person name="Kruys A."/>
            <person name="Hutchinson M.I."/>
            <person name="Powell A.J."/>
            <person name="Barry K."/>
            <person name="Miller A.N."/>
            <person name="Grigoriev I.V."/>
            <person name="Debuchy R."/>
            <person name="Gladieux P."/>
            <person name="Thoren M.H."/>
            <person name="Johannesson H."/>
        </authorList>
    </citation>
    <scope>NUCLEOTIDE SEQUENCE</scope>
    <source>
        <strain evidence="2">CBS 103.79</strain>
    </source>
</reference>
<feature type="domain" description="SET" evidence="1">
    <location>
        <begin position="82"/>
        <end position="230"/>
    </location>
</feature>
<dbReference type="InterPro" id="IPR053185">
    <property type="entry name" value="SET_domain_protein"/>
</dbReference>
<evidence type="ECO:0000313" key="3">
    <source>
        <dbReference type="Proteomes" id="UP001303889"/>
    </source>
</evidence>
<name>A0AAN6ML16_9PEZI</name>
<dbReference type="InterPro" id="IPR046341">
    <property type="entry name" value="SET_dom_sf"/>
</dbReference>
<sequence>MPTRPLQRADQQPLWTDPLACLPPLPGHGGERVNRQGTCAFATPGFNPPVGLAAVTTPRRFLELARSRLNRTASAAAAGSTASPYRATAIPGKGIGLIATRPIRAGERVMAEPVTVLVDGQAWGQEGWEGLLAAAVEGLGEKMAGEVRGLAMPDGWTGGVEEGVVRGNAFKISGKTGGEMGWHGVFLGVSRLNHACAPNMGYHFDRDSMEMRVYAAQDVWPGEELTISYVDLIQDSHTRQESLSATWGFTCTCQRCTRESHVLAESDSRVQQILDLWREVDDYGGGKGTPEKAELLVTLYELEGLQARIHEAYYRAALEWNGDGDQTRAVRYARLGLDRGLLMKGEDKPFVQSLREMVKDPKDHWSWRFRVDGKEKL</sequence>
<dbReference type="Pfam" id="PF00856">
    <property type="entry name" value="SET"/>
    <property type="match status" value="1"/>
</dbReference>